<dbReference type="RefSeq" id="WP_379015710.1">
    <property type="nucleotide sequence ID" value="NZ_JBHSDC010000029.1"/>
</dbReference>
<name>A0ABV8Q2L3_9BACT</name>
<dbReference type="InterPro" id="IPR011486">
    <property type="entry name" value="BBP2"/>
</dbReference>
<evidence type="ECO:0000256" key="1">
    <source>
        <dbReference type="SAM" id="SignalP"/>
    </source>
</evidence>
<feature type="chain" id="PRO_5047067450" evidence="1">
    <location>
        <begin position="21"/>
        <end position="545"/>
    </location>
</feature>
<comment type="caution">
    <text evidence="2">The sequence shown here is derived from an EMBL/GenBank/DDBJ whole genome shotgun (WGS) entry which is preliminary data.</text>
</comment>
<evidence type="ECO:0000313" key="2">
    <source>
        <dbReference type="EMBL" id="MFC4233437.1"/>
    </source>
</evidence>
<feature type="signal peptide" evidence="1">
    <location>
        <begin position="1"/>
        <end position="20"/>
    </location>
</feature>
<protein>
    <submittedName>
        <fullName evidence="2">Outer membrane beta-barrel protein</fullName>
    </submittedName>
</protein>
<organism evidence="2 3">
    <name type="scientific">Parasediminibacterium paludis</name>
    <dbReference type="NCBI Taxonomy" id="908966"/>
    <lineage>
        <taxon>Bacteria</taxon>
        <taxon>Pseudomonadati</taxon>
        <taxon>Bacteroidota</taxon>
        <taxon>Chitinophagia</taxon>
        <taxon>Chitinophagales</taxon>
        <taxon>Chitinophagaceae</taxon>
        <taxon>Parasediminibacterium</taxon>
    </lineage>
</organism>
<keyword evidence="3" id="KW-1185">Reference proteome</keyword>
<reference evidence="3" key="1">
    <citation type="journal article" date="2019" name="Int. J. Syst. Evol. Microbiol.">
        <title>The Global Catalogue of Microorganisms (GCM) 10K type strain sequencing project: providing services to taxonomists for standard genome sequencing and annotation.</title>
        <authorList>
            <consortium name="The Broad Institute Genomics Platform"/>
            <consortium name="The Broad Institute Genome Sequencing Center for Infectious Disease"/>
            <person name="Wu L."/>
            <person name="Ma J."/>
        </authorList>
    </citation>
    <scope>NUCLEOTIDE SEQUENCE [LARGE SCALE GENOMIC DNA]</scope>
    <source>
        <strain evidence="3">CECT 8010</strain>
    </source>
</reference>
<dbReference type="Proteomes" id="UP001595906">
    <property type="component" value="Unassembled WGS sequence"/>
</dbReference>
<dbReference type="EMBL" id="JBHSDC010000029">
    <property type="protein sequence ID" value="MFC4233437.1"/>
    <property type="molecule type" value="Genomic_DNA"/>
</dbReference>
<accession>A0ABV8Q2L3</accession>
<gene>
    <name evidence="2" type="ORF">ACFOW1_16165</name>
</gene>
<proteinExistence type="predicted"/>
<evidence type="ECO:0000313" key="3">
    <source>
        <dbReference type="Proteomes" id="UP001595906"/>
    </source>
</evidence>
<sequence length="545" mass="60587">MFKKTMLSSIALTAILFTNAQQVKEKSTSLNESTATILKSSSNVIDEKTGKKVEEVSPSPSNVSTNTSANFSLLDKGFSEFAKNNSIPLSAKGLRAKQRMATKMGNVAALDSVPAVAEPSAPFAFADFTWLNGNNRQTTTLMDGPVFTPDFTVDVNYTRSNQNPIDNTVLGSTALSRNNESTVSFVGIGGDFHWQNIRGRLMTQFGTRATVVPRNDYSGYKGQYDLPDAYRYLSEAYAGYHFNKWHGINVDMGIFMSYIGMFSYNNFENWSYQPSYTSDNTPWFFNGIRVQMFPTEKTKIELWFINGWQSYATFNKMPGIGFSILHRPNGNNSFITNNYYGTDVAGIPEVKRFHSDNTWQHKYYDNPKAKGIKRAAFTVTGDFGFQWGTGGGYTFTPFGDSTASNFISGMVYNRVWFGKDAKWGWTIGGGFLHNPSRYLALVPPGQATDKFLNDAVPGAKMDGWDASTCIDYSPNQFMTLRFELVHRYMSIPYFNGPGGVTGPGGYSALPSTSFNPNSYIPSTSTFTPDLVKAETRGIIAFIVRF</sequence>
<keyword evidence="1" id="KW-0732">Signal</keyword>
<dbReference type="Pfam" id="PF07642">
    <property type="entry name" value="BBP2"/>
    <property type="match status" value="1"/>
</dbReference>